<feature type="region of interest" description="Disordered" evidence="1">
    <location>
        <begin position="80"/>
        <end position="106"/>
    </location>
</feature>
<protein>
    <recommendedName>
        <fullName evidence="5">Phage lipoprotein</fullName>
    </recommendedName>
</protein>
<keyword evidence="2" id="KW-1133">Transmembrane helix</keyword>
<keyword evidence="2" id="KW-0472">Membrane</keyword>
<dbReference type="EMBL" id="AP026968">
    <property type="protein sequence ID" value="BDT64781.1"/>
    <property type="molecule type" value="Genomic_DNA"/>
</dbReference>
<name>A0ABM8CH66_9STRE</name>
<organism evidence="3 4">
    <name type="scientific">Streptococcus parapneumoniae</name>
    <dbReference type="NCBI Taxonomy" id="2993430"/>
    <lineage>
        <taxon>Bacteria</taxon>
        <taxon>Bacillati</taxon>
        <taxon>Bacillota</taxon>
        <taxon>Bacilli</taxon>
        <taxon>Lactobacillales</taxon>
        <taxon>Streptococcaceae</taxon>
        <taxon>Streptococcus</taxon>
        <taxon>Streptococcus thalassemiae group</taxon>
    </lineage>
</organism>
<keyword evidence="4" id="KW-1185">Reference proteome</keyword>
<reference evidence="3 4" key="1">
    <citation type="submission" date="2022-11" db="EMBL/GenBank/DDBJ databases">
        <title>Complete genome sequence of alpha-hemolytic streptococci isolated from Japan.</title>
        <authorList>
            <person name="Morita M."/>
            <person name="Chang B."/>
            <person name="Akeda Y."/>
        </authorList>
    </citation>
    <scope>NUCLEOTIDE SEQUENCE [LARGE SCALE GENOMIC DNA]</scope>
    <source>
        <strain evidence="3 4">SP4011</strain>
    </source>
</reference>
<dbReference type="RefSeq" id="WP_338618338.1">
    <property type="nucleotide sequence ID" value="NZ_AP026968.1"/>
</dbReference>
<feature type="transmembrane region" description="Helical" evidence="2">
    <location>
        <begin position="6"/>
        <end position="27"/>
    </location>
</feature>
<sequence length="115" mass="13429">MFEPPLVSQLLGTGTVILGFIGAGLLARQMDKQEEEKIRQNEEERREEQEFASMIIQGYNHAYERGREAQRQEIRDNIRRPFKGFTYDNEPPQGLRPEHLALPEPRSVRYANRMG</sequence>
<gene>
    <name evidence="3" type="ORF">SP4011_11980</name>
</gene>
<evidence type="ECO:0000313" key="4">
    <source>
        <dbReference type="Proteomes" id="UP001378546"/>
    </source>
</evidence>
<evidence type="ECO:0000256" key="2">
    <source>
        <dbReference type="SAM" id="Phobius"/>
    </source>
</evidence>
<evidence type="ECO:0008006" key="5">
    <source>
        <dbReference type="Google" id="ProtNLM"/>
    </source>
</evidence>
<keyword evidence="2" id="KW-0812">Transmembrane</keyword>
<dbReference type="Proteomes" id="UP001378546">
    <property type="component" value="Chromosome"/>
</dbReference>
<evidence type="ECO:0000313" key="3">
    <source>
        <dbReference type="EMBL" id="BDT64781.1"/>
    </source>
</evidence>
<evidence type="ECO:0000256" key="1">
    <source>
        <dbReference type="SAM" id="MobiDB-lite"/>
    </source>
</evidence>
<proteinExistence type="predicted"/>
<accession>A0ABM8CH66</accession>